<dbReference type="OrthoDB" id="1820952at2"/>
<gene>
    <name evidence="2" type="ORF">SAMN04487977_101383</name>
</gene>
<name>A0A1H9AMG0_9SPIR</name>
<dbReference type="EMBL" id="FOFU01000001">
    <property type="protein sequence ID" value="SEP77573.1"/>
    <property type="molecule type" value="Genomic_DNA"/>
</dbReference>
<keyword evidence="1" id="KW-0812">Transmembrane</keyword>
<protein>
    <submittedName>
        <fullName evidence="2">Uncharacterized protein</fullName>
    </submittedName>
</protein>
<evidence type="ECO:0000313" key="3">
    <source>
        <dbReference type="Proteomes" id="UP000182360"/>
    </source>
</evidence>
<feature type="transmembrane region" description="Helical" evidence="1">
    <location>
        <begin position="18"/>
        <end position="40"/>
    </location>
</feature>
<accession>A0A1H9AMG0</accession>
<sequence>MTEQELNKQIKKIGIRMMLLMGITLSFFLSLTGLLLSGHFTWKGLLINWLISFVISCIIGRIYPMHKISVFLDKKFGLKHGKLSTHLVESFLSDCAYTPIITFVMVFIAWKQAVAQGASISLGAMFGASLLVSLVAGYVLIVIFIPIFIRITGASKLGKPEEIEKTQE</sequence>
<proteinExistence type="predicted"/>
<feature type="transmembrane region" description="Helical" evidence="1">
    <location>
        <begin position="122"/>
        <end position="149"/>
    </location>
</feature>
<reference evidence="2 3" key="1">
    <citation type="submission" date="2016-10" db="EMBL/GenBank/DDBJ databases">
        <authorList>
            <person name="de Groot N.N."/>
        </authorList>
    </citation>
    <scope>NUCLEOTIDE SEQUENCE [LARGE SCALE GENOMIC DNA]</scope>
    <source>
        <strain evidence="2 3">B25</strain>
    </source>
</reference>
<dbReference type="Proteomes" id="UP000182360">
    <property type="component" value="Unassembled WGS sequence"/>
</dbReference>
<keyword evidence="1" id="KW-0472">Membrane</keyword>
<evidence type="ECO:0000313" key="2">
    <source>
        <dbReference type="EMBL" id="SEP77573.1"/>
    </source>
</evidence>
<keyword evidence="1" id="KW-1133">Transmembrane helix</keyword>
<dbReference type="AlphaFoldDB" id="A0A1H9AMG0"/>
<feature type="transmembrane region" description="Helical" evidence="1">
    <location>
        <begin position="46"/>
        <end position="66"/>
    </location>
</feature>
<organism evidence="2 3">
    <name type="scientific">Treponema bryantii</name>
    <dbReference type="NCBI Taxonomy" id="163"/>
    <lineage>
        <taxon>Bacteria</taxon>
        <taxon>Pseudomonadati</taxon>
        <taxon>Spirochaetota</taxon>
        <taxon>Spirochaetia</taxon>
        <taxon>Spirochaetales</taxon>
        <taxon>Treponemataceae</taxon>
        <taxon>Treponema</taxon>
    </lineage>
</organism>
<evidence type="ECO:0000256" key="1">
    <source>
        <dbReference type="SAM" id="Phobius"/>
    </source>
</evidence>
<keyword evidence="3" id="KW-1185">Reference proteome</keyword>
<dbReference type="RefSeq" id="WP_074640366.1">
    <property type="nucleotide sequence ID" value="NZ_FOFU01000001.1"/>
</dbReference>
<feature type="transmembrane region" description="Helical" evidence="1">
    <location>
        <begin position="87"/>
        <end position="110"/>
    </location>
</feature>